<evidence type="ECO:0000256" key="2">
    <source>
        <dbReference type="ARBA" id="ARBA00008873"/>
    </source>
</evidence>
<evidence type="ECO:0000313" key="13">
    <source>
        <dbReference type="EMBL" id="RSU97411.1"/>
    </source>
</evidence>
<keyword evidence="5" id="KW-0862">Zinc</keyword>
<evidence type="ECO:0000256" key="1">
    <source>
        <dbReference type="ARBA" id="ARBA00004141"/>
    </source>
</evidence>
<dbReference type="GO" id="GO:0005385">
    <property type="term" value="F:zinc ion transmembrane transporter activity"/>
    <property type="evidence" value="ECO:0007669"/>
    <property type="project" value="TreeGrafter"/>
</dbReference>
<dbReference type="RefSeq" id="WP_004212987.1">
    <property type="nucleotide sequence ID" value="NZ_CP018821.1"/>
</dbReference>
<reference evidence="13 15" key="3">
    <citation type="submission" date="2018-07" db="EMBL/GenBank/DDBJ databases">
        <title>Genomic and Epidemiologic Investigation of an Indolent Hospital Outbreak.</title>
        <authorList>
            <person name="Johnson R.C."/>
            <person name="Deming C."/>
            <person name="Conlan S."/>
            <person name="Zellmer C.J."/>
            <person name="Michelin A.V."/>
            <person name="Lee-Lin S."/>
            <person name="Thomas P.J."/>
            <person name="Park M."/>
            <person name="Weingarten R.A."/>
            <person name="Less J."/>
            <person name="Dekker J.P."/>
            <person name="Frank K.M."/>
            <person name="Musser K.A."/>
            <person name="Mcquiston J.R."/>
            <person name="Henderson D.K."/>
            <person name="Lau A.F."/>
            <person name="Palmore T.N."/>
            <person name="Segre J.A."/>
        </authorList>
    </citation>
    <scope>NUCLEOTIDE SEQUENCE [LARGE SCALE GENOMIC DNA]</scope>
    <source>
        <strain evidence="13 15">SK-NIH.Env10_0317</strain>
    </source>
</reference>
<keyword evidence="3" id="KW-0813">Transport</keyword>
<dbReference type="AlphaFoldDB" id="A0A1L6JHU2"/>
<evidence type="ECO:0000313" key="12">
    <source>
        <dbReference type="EMBL" id="APR55475.1"/>
    </source>
</evidence>
<dbReference type="PANTHER" id="PTHR11562:SF17">
    <property type="entry name" value="RE54080P-RELATED"/>
    <property type="match status" value="1"/>
</dbReference>
<evidence type="ECO:0000256" key="8">
    <source>
        <dbReference type="ARBA" id="ARBA00023136"/>
    </source>
</evidence>
<accession>A0A1L6JHU2</accession>
<comment type="similarity">
    <text evidence="2">Belongs to the cation diffusion facilitator (CDF) transporter (TC 2.A.4) family. SLC30A subfamily.</text>
</comment>
<proteinExistence type="inferred from homology"/>
<evidence type="ECO:0000259" key="10">
    <source>
        <dbReference type="Pfam" id="PF01545"/>
    </source>
</evidence>
<keyword evidence="5" id="KW-0864">Zinc transport</keyword>
<dbReference type="EMBL" id="CP018821">
    <property type="protein sequence ID" value="APR55475.1"/>
    <property type="molecule type" value="Genomic_DNA"/>
</dbReference>
<dbReference type="EMBL" id="QQWO01000037">
    <property type="protein sequence ID" value="RSU97411.1"/>
    <property type="molecule type" value="Genomic_DNA"/>
</dbReference>
<dbReference type="SUPFAM" id="SSF161111">
    <property type="entry name" value="Cation efflux protein transmembrane domain-like"/>
    <property type="match status" value="1"/>
</dbReference>
<dbReference type="PANTHER" id="PTHR11562">
    <property type="entry name" value="CATION EFFLUX PROTEIN/ ZINC TRANSPORTER"/>
    <property type="match status" value="1"/>
</dbReference>
<reference evidence="12" key="1">
    <citation type="submission" date="2016-12" db="EMBL/GenBank/DDBJ databases">
        <title>Whole genome sequencing of Sphingomonas koreensis.</title>
        <authorList>
            <person name="Conlan S."/>
            <person name="Thomas P.J."/>
            <person name="Mullikin J."/>
            <person name="Palmore T.N."/>
            <person name="Frank K.M."/>
            <person name="Segre J.A."/>
        </authorList>
    </citation>
    <scope>NUCLEOTIDE SEQUENCE</scope>
    <source>
        <strain evidence="12">ABOJV</strain>
        <plasmid evidence="12">tig00000001</plasmid>
    </source>
</reference>
<evidence type="ECO:0000256" key="7">
    <source>
        <dbReference type="ARBA" id="ARBA00023065"/>
    </source>
</evidence>
<keyword evidence="12" id="KW-0614">Plasmid</keyword>
<feature type="domain" description="Cation efflux protein transmembrane" evidence="10">
    <location>
        <begin position="20"/>
        <end position="211"/>
    </location>
</feature>
<feature type="transmembrane region" description="Helical" evidence="9">
    <location>
        <begin position="154"/>
        <end position="177"/>
    </location>
</feature>
<dbReference type="Pfam" id="PF01545">
    <property type="entry name" value="Cation_efflux"/>
    <property type="match status" value="1"/>
</dbReference>
<evidence type="ECO:0000313" key="14">
    <source>
        <dbReference type="Proteomes" id="UP000185161"/>
    </source>
</evidence>
<keyword evidence="4 9" id="KW-0812">Transmembrane</keyword>
<sequence length="308" mass="33497">MADHSSHAGHMAVNGDRKALVISGVLTGIYFVVELGIGIWTGSVAVTSDAFHTFSAVGGVLIALVAQRLGERGATPTHTFGWGRAEILGALFNGIFLFVMAGYVIWMGATRLQDPIELETTPMLLAASGGIVTEVISFWLLYRRQKGNLNMKGAFWHILQTFVGSLIVVVSALVIRFTGFLEIDPLLGILFGFVLFWASWRIMSASLRILLQSTPEDFDLQAGIQALRAIDGVSDVHHVHAWSLASGKNVLSGHIIVRDFSSDGERVLSQAGELLKRDHDIYFSTLQVESQRASVEEGAEEIDVSQTT</sequence>
<name>A0A1L6JHU2_9SPHN</name>
<dbReference type="InterPro" id="IPR027469">
    <property type="entry name" value="Cation_efflux_TMD_sf"/>
</dbReference>
<keyword evidence="8 9" id="KW-0472">Membrane</keyword>
<keyword evidence="14" id="KW-1185">Reference proteome</keyword>
<dbReference type="InterPro" id="IPR058533">
    <property type="entry name" value="Cation_efflux_TM"/>
</dbReference>
<feature type="transmembrane region" description="Helical" evidence="9">
    <location>
        <begin position="20"/>
        <end position="40"/>
    </location>
</feature>
<keyword evidence="7" id="KW-0406">Ion transport</keyword>
<evidence type="ECO:0000256" key="9">
    <source>
        <dbReference type="SAM" id="Phobius"/>
    </source>
</evidence>
<evidence type="ECO:0000259" key="11">
    <source>
        <dbReference type="Pfam" id="PF16916"/>
    </source>
</evidence>
<dbReference type="InterPro" id="IPR002524">
    <property type="entry name" value="Cation_efflux"/>
</dbReference>
<dbReference type="NCBIfam" id="TIGR01297">
    <property type="entry name" value="CDF"/>
    <property type="match status" value="1"/>
</dbReference>
<feature type="transmembrane region" description="Helical" evidence="9">
    <location>
        <begin position="46"/>
        <end position="66"/>
    </location>
</feature>
<dbReference type="GeneID" id="44135460"/>
<dbReference type="OrthoDB" id="9809646at2"/>
<keyword evidence="6 9" id="KW-1133">Transmembrane helix</keyword>
<geneLocation type="plasmid" evidence="12 14">
    <name>tig00000001</name>
</geneLocation>
<dbReference type="InterPro" id="IPR050681">
    <property type="entry name" value="CDF/SLC30A"/>
</dbReference>
<evidence type="ECO:0000256" key="5">
    <source>
        <dbReference type="ARBA" id="ARBA00022906"/>
    </source>
</evidence>
<evidence type="ECO:0000256" key="6">
    <source>
        <dbReference type="ARBA" id="ARBA00022989"/>
    </source>
</evidence>
<dbReference type="Gene3D" id="1.20.1510.10">
    <property type="entry name" value="Cation efflux protein transmembrane domain"/>
    <property type="match status" value="1"/>
</dbReference>
<dbReference type="Pfam" id="PF16916">
    <property type="entry name" value="ZT_dimer"/>
    <property type="match status" value="1"/>
</dbReference>
<evidence type="ECO:0000313" key="15">
    <source>
        <dbReference type="Proteomes" id="UP000286681"/>
    </source>
</evidence>
<feature type="domain" description="Cation efflux protein cytoplasmic" evidence="11">
    <location>
        <begin position="217"/>
        <end position="290"/>
    </location>
</feature>
<dbReference type="Proteomes" id="UP000286681">
    <property type="component" value="Unassembled WGS sequence"/>
</dbReference>
<reference evidence="14" key="2">
    <citation type="submission" date="2016-12" db="EMBL/GenBank/DDBJ databases">
        <title>Whole genome sequencing of Sphingomonas sp. ABOJV.</title>
        <authorList>
            <person name="Conlan S."/>
            <person name="Thomas P.J."/>
            <person name="Mullikin J."/>
            <person name="Palmore T.N."/>
            <person name="Frank K.M."/>
            <person name="Segre J.A."/>
        </authorList>
    </citation>
    <scope>NUCLEOTIDE SEQUENCE [LARGE SCALE GENOMIC DNA]</scope>
    <source>
        <strain evidence="14">ABOJV</strain>
        <plasmid evidence="14">Plasmid tig00000001</plasmid>
    </source>
</reference>
<feature type="transmembrane region" description="Helical" evidence="9">
    <location>
        <begin position="121"/>
        <end position="142"/>
    </location>
</feature>
<organism evidence="12 14">
    <name type="scientific">Sphingomonas koreensis</name>
    <dbReference type="NCBI Taxonomy" id="93064"/>
    <lineage>
        <taxon>Bacteria</taxon>
        <taxon>Pseudomonadati</taxon>
        <taxon>Pseudomonadota</taxon>
        <taxon>Alphaproteobacteria</taxon>
        <taxon>Sphingomonadales</taxon>
        <taxon>Sphingomonadaceae</taxon>
        <taxon>Sphingomonas</taxon>
    </lineage>
</organism>
<feature type="transmembrane region" description="Helical" evidence="9">
    <location>
        <begin position="87"/>
        <end position="109"/>
    </location>
</feature>
<evidence type="ECO:0000256" key="4">
    <source>
        <dbReference type="ARBA" id="ARBA00022692"/>
    </source>
</evidence>
<dbReference type="GO" id="GO:0005886">
    <property type="term" value="C:plasma membrane"/>
    <property type="evidence" value="ECO:0007669"/>
    <property type="project" value="TreeGrafter"/>
</dbReference>
<dbReference type="Proteomes" id="UP000185161">
    <property type="component" value="Plasmid tig00000001"/>
</dbReference>
<evidence type="ECO:0000256" key="3">
    <source>
        <dbReference type="ARBA" id="ARBA00022448"/>
    </source>
</evidence>
<dbReference type="KEGG" id="skr:BRX40_23145"/>
<comment type="subcellular location">
    <subcellularLocation>
        <location evidence="1">Membrane</location>
        <topology evidence="1">Multi-pass membrane protein</topology>
    </subcellularLocation>
</comment>
<protein>
    <submittedName>
        <fullName evidence="13">Cation transporter</fullName>
    </submittedName>
    <submittedName>
        <fullName evidence="12">Zinc ABC transporter</fullName>
    </submittedName>
</protein>
<dbReference type="InterPro" id="IPR027470">
    <property type="entry name" value="Cation_efflux_CTD"/>
</dbReference>
<gene>
    <name evidence="12" type="ORF">BRX40_23145</name>
    <name evidence="13" type="ORF">CA257_22990</name>
</gene>
<feature type="transmembrane region" description="Helical" evidence="9">
    <location>
        <begin position="183"/>
        <end position="200"/>
    </location>
</feature>